<feature type="region of interest" description="Disordered" evidence="7">
    <location>
        <begin position="1"/>
        <end position="26"/>
    </location>
</feature>
<dbReference type="SUPFAM" id="SSF103473">
    <property type="entry name" value="MFS general substrate transporter"/>
    <property type="match status" value="1"/>
</dbReference>
<evidence type="ECO:0000256" key="8">
    <source>
        <dbReference type="SAM" id="Phobius"/>
    </source>
</evidence>
<dbReference type="PROSITE" id="PS00216">
    <property type="entry name" value="SUGAR_TRANSPORT_1"/>
    <property type="match status" value="1"/>
</dbReference>
<feature type="transmembrane region" description="Helical" evidence="8">
    <location>
        <begin position="388"/>
        <end position="415"/>
    </location>
</feature>
<name>A0A6J7JL62_9ZZZZ</name>
<feature type="transmembrane region" description="Helical" evidence="8">
    <location>
        <begin position="224"/>
        <end position="243"/>
    </location>
</feature>
<feature type="domain" description="Major facilitator superfamily (MFS) profile" evidence="9">
    <location>
        <begin position="38"/>
        <end position="502"/>
    </location>
</feature>
<dbReference type="CDD" id="cd17321">
    <property type="entry name" value="MFS_MMR_MDR_like"/>
    <property type="match status" value="1"/>
</dbReference>
<dbReference type="InterPro" id="IPR011701">
    <property type="entry name" value="MFS"/>
</dbReference>
<dbReference type="PRINTS" id="PR01036">
    <property type="entry name" value="TCRTETB"/>
</dbReference>
<feature type="transmembrane region" description="Helical" evidence="8">
    <location>
        <begin position="104"/>
        <end position="131"/>
    </location>
</feature>
<evidence type="ECO:0000256" key="1">
    <source>
        <dbReference type="ARBA" id="ARBA00004651"/>
    </source>
</evidence>
<keyword evidence="4 8" id="KW-0812">Transmembrane</keyword>
<dbReference type="EMBL" id="CAFBIZ010000002">
    <property type="protein sequence ID" value="CAB4845920.1"/>
    <property type="molecule type" value="Genomic_DNA"/>
</dbReference>
<accession>A0A6J7JL62</accession>
<feature type="transmembrane region" description="Helical" evidence="8">
    <location>
        <begin position="137"/>
        <end position="157"/>
    </location>
</feature>
<feature type="transmembrane region" description="Helical" evidence="8">
    <location>
        <begin position="300"/>
        <end position="322"/>
    </location>
</feature>
<dbReference type="NCBIfam" id="TIGR00711">
    <property type="entry name" value="efflux_EmrB"/>
    <property type="match status" value="1"/>
</dbReference>
<feature type="compositionally biased region" description="Low complexity" evidence="7">
    <location>
        <begin position="14"/>
        <end position="26"/>
    </location>
</feature>
<protein>
    <submittedName>
        <fullName evidence="11">Unannotated protein</fullName>
    </submittedName>
</protein>
<keyword evidence="5 8" id="KW-1133">Transmembrane helix</keyword>
<dbReference type="PANTHER" id="PTHR42718">
    <property type="entry name" value="MAJOR FACILITATOR SUPERFAMILY MULTIDRUG TRANSPORTER MFSC"/>
    <property type="match status" value="1"/>
</dbReference>
<dbReference type="AlphaFoldDB" id="A0A6J7JL62"/>
<evidence type="ECO:0000259" key="9">
    <source>
        <dbReference type="PROSITE" id="PS50850"/>
    </source>
</evidence>
<organism evidence="11">
    <name type="scientific">freshwater metagenome</name>
    <dbReference type="NCBI Taxonomy" id="449393"/>
    <lineage>
        <taxon>unclassified sequences</taxon>
        <taxon>metagenomes</taxon>
        <taxon>ecological metagenomes</taxon>
    </lineage>
</organism>
<feature type="transmembrane region" description="Helical" evidence="8">
    <location>
        <begin position="334"/>
        <end position="352"/>
    </location>
</feature>
<evidence type="ECO:0000313" key="12">
    <source>
        <dbReference type="EMBL" id="CAB5036515.1"/>
    </source>
</evidence>
<dbReference type="InterPro" id="IPR005829">
    <property type="entry name" value="Sugar_transporter_CS"/>
</dbReference>
<evidence type="ECO:0000256" key="2">
    <source>
        <dbReference type="ARBA" id="ARBA00022448"/>
    </source>
</evidence>
<feature type="transmembrane region" description="Helical" evidence="8">
    <location>
        <begin position="38"/>
        <end position="60"/>
    </location>
</feature>
<proteinExistence type="predicted"/>
<feature type="compositionally biased region" description="Basic and acidic residues" evidence="7">
    <location>
        <begin position="1"/>
        <end position="12"/>
    </location>
</feature>
<feature type="transmembrane region" description="Helical" evidence="8">
    <location>
        <begin position="75"/>
        <end position="92"/>
    </location>
</feature>
<dbReference type="InterPro" id="IPR036259">
    <property type="entry name" value="MFS_trans_sf"/>
</dbReference>
<evidence type="ECO:0000256" key="3">
    <source>
        <dbReference type="ARBA" id="ARBA00022475"/>
    </source>
</evidence>
<dbReference type="InterPro" id="IPR020846">
    <property type="entry name" value="MFS_dom"/>
</dbReference>
<keyword evidence="6 8" id="KW-0472">Membrane</keyword>
<feature type="transmembrane region" description="Helical" evidence="8">
    <location>
        <begin position="164"/>
        <end position="184"/>
    </location>
</feature>
<comment type="subcellular location">
    <subcellularLocation>
        <location evidence="1">Cell membrane</location>
        <topology evidence="1">Multi-pass membrane protein</topology>
    </subcellularLocation>
</comment>
<dbReference type="GO" id="GO:0005886">
    <property type="term" value="C:plasma membrane"/>
    <property type="evidence" value="ECO:0007669"/>
    <property type="project" value="UniProtKB-SubCell"/>
</dbReference>
<dbReference type="PANTHER" id="PTHR42718:SF46">
    <property type="entry name" value="BLR6921 PROTEIN"/>
    <property type="match status" value="1"/>
</dbReference>
<evidence type="ECO:0000256" key="6">
    <source>
        <dbReference type="ARBA" id="ARBA00023136"/>
    </source>
</evidence>
<feature type="transmembrane region" description="Helical" evidence="8">
    <location>
        <begin position="436"/>
        <end position="459"/>
    </location>
</feature>
<reference evidence="11" key="1">
    <citation type="submission" date="2020-05" db="EMBL/GenBank/DDBJ databases">
        <authorList>
            <person name="Chiriac C."/>
            <person name="Salcher M."/>
            <person name="Ghai R."/>
            <person name="Kavagutti S V."/>
        </authorList>
    </citation>
    <scope>NUCLEOTIDE SEQUENCE</scope>
</reference>
<gene>
    <name evidence="10" type="ORF">UFOPK3268_00033</name>
    <name evidence="11" type="ORF">UFOPK3752_01218</name>
    <name evidence="12" type="ORF">UFOPK4150_01658</name>
</gene>
<feature type="transmembrane region" description="Helical" evidence="8">
    <location>
        <begin position="364"/>
        <end position="382"/>
    </location>
</feature>
<dbReference type="EMBL" id="CAFBND010000043">
    <property type="protein sequence ID" value="CAB4943617.1"/>
    <property type="molecule type" value="Genomic_DNA"/>
</dbReference>
<feature type="transmembrane region" description="Helical" evidence="8">
    <location>
        <begin position="263"/>
        <end position="279"/>
    </location>
</feature>
<evidence type="ECO:0000256" key="7">
    <source>
        <dbReference type="SAM" id="MobiDB-lite"/>
    </source>
</evidence>
<dbReference type="Pfam" id="PF07690">
    <property type="entry name" value="MFS_1"/>
    <property type="match status" value="1"/>
</dbReference>
<dbReference type="GO" id="GO:0022857">
    <property type="term" value="F:transmembrane transporter activity"/>
    <property type="evidence" value="ECO:0007669"/>
    <property type="project" value="InterPro"/>
</dbReference>
<evidence type="ECO:0000256" key="5">
    <source>
        <dbReference type="ARBA" id="ARBA00022989"/>
    </source>
</evidence>
<keyword evidence="3" id="KW-1003">Cell membrane</keyword>
<feature type="transmembrane region" description="Helical" evidence="8">
    <location>
        <begin position="190"/>
        <end position="212"/>
    </location>
</feature>
<dbReference type="InterPro" id="IPR004638">
    <property type="entry name" value="EmrB-like"/>
</dbReference>
<keyword evidence="2" id="KW-0813">Transport</keyword>
<sequence length="524" mass="54323">MPSSTDPRENPVRDGSTAADDASGADGQQWVDPLRWKALLVIAIAQLMVVLDASIVNLALPSAKTALGISDADQQWIVTAYTLAFGGFLLLGGRIADYVGRKRVFIIGLIGFAAASALGGIAPTAAFLFGARALQGGFAALLAPAALSLITVTFHVPKERARAFGVYGAIAGGGAAIGLLLGGVLTEYLSWRWCLLVNTPIAIFAAILAIPFVRESRATDRSNYDIGGAVTVTAGLVALVYGFTKAAPHGFTDVSHWTEGSTLAWLAFAVVMLVLFFVIENRVSNPLLPMRVLLNRNRGGSYLVALIVGIGLFAMFLFLGLYLQVVLGYSPIRAGFAFLPFSIGIILGAGVASQLLPRVGPKPLMVPGLLAGAVGMVLLAQLKSDSQYFSHVLPAMIIISLGMAFTFIPVSTTALHGIGHEDAGVGSAVINTSQQVGGAVGTALLNTVAVAATTAYLSANTDQGKAALAVALTEGYTRAFLVGSVFLVVAAILTVTMITIGKDAAKEDDDEDDGKINAPAVHVG</sequence>
<dbReference type="EMBL" id="CAFBPU010000037">
    <property type="protein sequence ID" value="CAB5036515.1"/>
    <property type="molecule type" value="Genomic_DNA"/>
</dbReference>
<dbReference type="PROSITE" id="PS50850">
    <property type="entry name" value="MFS"/>
    <property type="match status" value="1"/>
</dbReference>
<dbReference type="Gene3D" id="1.20.1720.10">
    <property type="entry name" value="Multidrug resistance protein D"/>
    <property type="match status" value="1"/>
</dbReference>
<evidence type="ECO:0000313" key="10">
    <source>
        <dbReference type="EMBL" id="CAB4845920.1"/>
    </source>
</evidence>
<feature type="transmembrane region" description="Helical" evidence="8">
    <location>
        <begin position="479"/>
        <end position="500"/>
    </location>
</feature>
<dbReference type="Gene3D" id="1.20.1250.20">
    <property type="entry name" value="MFS general substrate transporter like domains"/>
    <property type="match status" value="1"/>
</dbReference>
<evidence type="ECO:0000256" key="4">
    <source>
        <dbReference type="ARBA" id="ARBA00022692"/>
    </source>
</evidence>
<evidence type="ECO:0000313" key="11">
    <source>
        <dbReference type="EMBL" id="CAB4943617.1"/>
    </source>
</evidence>